<proteinExistence type="predicted"/>
<feature type="compositionally biased region" description="Basic residues" evidence="1">
    <location>
        <begin position="1"/>
        <end position="11"/>
    </location>
</feature>
<dbReference type="Proteomes" id="UP000267027">
    <property type="component" value="Unassembled WGS sequence"/>
</dbReference>
<evidence type="ECO:0000313" key="3">
    <source>
        <dbReference type="Proteomes" id="UP000267027"/>
    </source>
</evidence>
<reference evidence="2 3" key="2">
    <citation type="submission" date="2018-11" db="EMBL/GenBank/DDBJ databases">
        <authorList>
            <consortium name="Pathogen Informatics"/>
        </authorList>
    </citation>
    <scope>NUCLEOTIDE SEQUENCE [LARGE SCALE GENOMIC DNA]</scope>
    <source>
        <strain evidence="2 3">Costa Rica</strain>
    </source>
</reference>
<dbReference type="WBParaSite" id="ACOC_0001136701-mRNA-1">
    <property type="protein sequence ID" value="ACOC_0001136701-mRNA-1"/>
    <property type="gene ID" value="ACOC_0001136701"/>
</dbReference>
<dbReference type="EMBL" id="UYYA01004676">
    <property type="protein sequence ID" value="VDM62953.1"/>
    <property type="molecule type" value="Genomic_DNA"/>
</dbReference>
<reference evidence="4" key="1">
    <citation type="submission" date="2017-02" db="UniProtKB">
        <authorList>
            <consortium name="WormBaseParasite"/>
        </authorList>
    </citation>
    <scope>IDENTIFICATION</scope>
</reference>
<evidence type="ECO:0000256" key="1">
    <source>
        <dbReference type="SAM" id="MobiDB-lite"/>
    </source>
</evidence>
<gene>
    <name evidence="2" type="ORF">ACOC_LOCUS11368</name>
</gene>
<accession>A0A0R3PY93</accession>
<evidence type="ECO:0000313" key="4">
    <source>
        <dbReference type="WBParaSite" id="ACOC_0001136701-mRNA-1"/>
    </source>
</evidence>
<organism evidence="4">
    <name type="scientific">Angiostrongylus costaricensis</name>
    <name type="common">Nematode worm</name>
    <dbReference type="NCBI Taxonomy" id="334426"/>
    <lineage>
        <taxon>Eukaryota</taxon>
        <taxon>Metazoa</taxon>
        <taxon>Ecdysozoa</taxon>
        <taxon>Nematoda</taxon>
        <taxon>Chromadorea</taxon>
        <taxon>Rhabditida</taxon>
        <taxon>Rhabditina</taxon>
        <taxon>Rhabditomorpha</taxon>
        <taxon>Strongyloidea</taxon>
        <taxon>Metastrongylidae</taxon>
        <taxon>Angiostrongylus</taxon>
    </lineage>
</organism>
<keyword evidence="3" id="KW-1185">Reference proteome</keyword>
<feature type="region of interest" description="Disordered" evidence="1">
    <location>
        <begin position="1"/>
        <end position="28"/>
    </location>
</feature>
<name>A0A0R3PY93_ANGCS</name>
<protein>
    <submittedName>
        <fullName evidence="2 4">Uncharacterized protein</fullName>
    </submittedName>
</protein>
<sequence length="118" mass="13421">MANGRNNKKKVIPSVHRPPPTSTTENNFPATKFYRRKLRHRNKRVLIIVPPKDAILEIKRSVENFGVPIREVGPLPGENDLFSIVEDAYGLAKQELRMNVSVIASDIFKQCAKEGKKR</sequence>
<evidence type="ECO:0000313" key="2">
    <source>
        <dbReference type="EMBL" id="VDM62953.1"/>
    </source>
</evidence>
<dbReference type="AlphaFoldDB" id="A0A0R3PY93"/>